<reference evidence="1" key="1">
    <citation type="submission" date="2022-01" db="EMBL/GenBank/DDBJ databases">
        <authorList>
            <person name="King R."/>
        </authorList>
    </citation>
    <scope>NUCLEOTIDE SEQUENCE</scope>
</reference>
<dbReference type="AlphaFoldDB" id="A0A9N9WZS7"/>
<accession>A0A9N9WZS7</accession>
<protein>
    <submittedName>
        <fullName evidence="1">Uncharacterized protein</fullName>
    </submittedName>
</protein>
<keyword evidence="2" id="KW-1185">Reference proteome</keyword>
<dbReference type="OrthoDB" id="6126739at2759"/>
<proteinExistence type="predicted"/>
<evidence type="ECO:0000313" key="1">
    <source>
        <dbReference type="EMBL" id="CAG9812705.1"/>
    </source>
</evidence>
<name>A0A9N9WZS7_PHACE</name>
<gene>
    <name evidence="1" type="ORF">PHAECO_LOCUS1222</name>
</gene>
<organism evidence="1 2">
    <name type="scientific">Phaedon cochleariae</name>
    <name type="common">Mustard beetle</name>
    <dbReference type="NCBI Taxonomy" id="80249"/>
    <lineage>
        <taxon>Eukaryota</taxon>
        <taxon>Metazoa</taxon>
        <taxon>Ecdysozoa</taxon>
        <taxon>Arthropoda</taxon>
        <taxon>Hexapoda</taxon>
        <taxon>Insecta</taxon>
        <taxon>Pterygota</taxon>
        <taxon>Neoptera</taxon>
        <taxon>Endopterygota</taxon>
        <taxon>Coleoptera</taxon>
        <taxon>Polyphaga</taxon>
        <taxon>Cucujiformia</taxon>
        <taxon>Chrysomeloidea</taxon>
        <taxon>Chrysomelidae</taxon>
        <taxon>Chrysomelinae</taxon>
        <taxon>Chrysomelini</taxon>
        <taxon>Phaedon</taxon>
    </lineage>
</organism>
<sequence>MQQETEEYDSSEFLLPSATSAIQANTADRLKMSTTHTIVSMSDQSSRLIACTQSSCIILEISGVFLLAPIAEGIPMRNQRNYQISKMKTIFYPQKQQYAYAGYPVAQAQPYSGPYYTTGSAYGPYNY</sequence>
<evidence type="ECO:0000313" key="2">
    <source>
        <dbReference type="Proteomes" id="UP001153737"/>
    </source>
</evidence>
<reference evidence="1" key="2">
    <citation type="submission" date="2022-10" db="EMBL/GenBank/DDBJ databases">
        <authorList>
            <consortium name="ENA_rothamsted_submissions"/>
            <consortium name="culmorum"/>
            <person name="King R."/>
        </authorList>
    </citation>
    <scope>NUCLEOTIDE SEQUENCE</scope>
</reference>
<dbReference type="EMBL" id="OU896707">
    <property type="protein sequence ID" value="CAG9812705.1"/>
    <property type="molecule type" value="Genomic_DNA"/>
</dbReference>
<dbReference type="Proteomes" id="UP001153737">
    <property type="component" value="Chromosome 1"/>
</dbReference>